<dbReference type="RefSeq" id="WP_073617266.1">
    <property type="nucleotide sequence ID" value="NZ_FRFE01000075.1"/>
</dbReference>
<sequence>MKKDKFLTAIDTLKLYRRAELVNEQGKQLITKLYVDPLPNEHLLHTVLKPNTTFLVGRKGTGKSTIFQRAQEALNLEKKSTWAYIDIKSLYESSTSELVGGIPPEFEAALSSETIQKICVFKRFTIDLIKEIKSQIKIRVNSSLLSQVKEVFTGSATELFEKLDEFIEDLETEQYLDVTGAIQAQKQDENSEKDSFKIAAEAAASLSKNPSVQAKLVAELFSEHERKRSKNYSQIFIKILNIRSLILRLREILSALGLRHLYIFIDDFSELPRSDMEQVVDTILAPFNNWSEEFIKLKIAVYPGRLYPGDIDLSKVDEVYLDIFRAYGRNDVSGMEEKAIDFTQRLVTKRLQFYCQEEPETYFETESDDFWKIIFYSCLGNPRILGYILYYCYEMSTIYGQRIGIRTIQAAARRYYEEKIFQYFRLNKFLHETFEERSSIYSLKELLEQIVKRAKELRTYKESKMMREITGRPPTSHFHILSDYDQVLSTLELNFFITKYYEMKDRDGREVSIFALNFGLCQQQTISFGRPTEKREQRLYFVERIFDYSPIIASYIKVNQEIVCDHCSTRHPHEMLPAIQAFDMLCPECKKGSCRLVNLSRKYEKLIKDVADENLLPDTELGILKTLHDERKQMFAKEIAEELDCSYQLVGKRGRNLAERDLVERNENDKGRRVFEISSSADELYFSEIAGDQMDFGEE</sequence>
<dbReference type="Proteomes" id="UP000184603">
    <property type="component" value="Unassembled WGS sequence"/>
</dbReference>
<evidence type="ECO:0000313" key="1">
    <source>
        <dbReference type="EMBL" id="SHO53763.1"/>
    </source>
</evidence>
<evidence type="ECO:0000313" key="2">
    <source>
        <dbReference type="Proteomes" id="UP000184603"/>
    </source>
</evidence>
<proteinExistence type="predicted"/>
<accession>A0A1M7YM67</accession>
<keyword evidence="2" id="KW-1185">Reference proteome</keyword>
<dbReference type="OrthoDB" id="5196525at2"/>
<dbReference type="InterPro" id="IPR027417">
    <property type="entry name" value="P-loop_NTPase"/>
</dbReference>
<reference evidence="1 2" key="1">
    <citation type="submission" date="2016-12" db="EMBL/GenBank/DDBJ databases">
        <authorList>
            <person name="Song W.-J."/>
            <person name="Kurnit D.M."/>
        </authorList>
    </citation>
    <scope>NUCLEOTIDE SEQUENCE [LARGE SCALE GENOMIC DNA]</scope>
    <source>
        <strain evidence="1 2">DSM 18488</strain>
    </source>
</reference>
<organism evidence="1 2">
    <name type="scientific">Desulfopila aestuarii DSM 18488</name>
    <dbReference type="NCBI Taxonomy" id="1121416"/>
    <lineage>
        <taxon>Bacteria</taxon>
        <taxon>Pseudomonadati</taxon>
        <taxon>Thermodesulfobacteriota</taxon>
        <taxon>Desulfobulbia</taxon>
        <taxon>Desulfobulbales</taxon>
        <taxon>Desulfocapsaceae</taxon>
        <taxon>Desulfopila</taxon>
    </lineage>
</organism>
<dbReference type="EMBL" id="FRFE01000075">
    <property type="protein sequence ID" value="SHO53763.1"/>
    <property type="molecule type" value="Genomic_DNA"/>
</dbReference>
<dbReference type="InterPro" id="IPR036388">
    <property type="entry name" value="WH-like_DNA-bd_sf"/>
</dbReference>
<name>A0A1M7YM67_9BACT</name>
<dbReference type="InterPro" id="IPR036390">
    <property type="entry name" value="WH_DNA-bd_sf"/>
</dbReference>
<dbReference type="SUPFAM" id="SSF46785">
    <property type="entry name" value="Winged helix' DNA-binding domain"/>
    <property type="match status" value="1"/>
</dbReference>
<dbReference type="SUPFAM" id="SSF52540">
    <property type="entry name" value="P-loop containing nucleoside triphosphate hydrolases"/>
    <property type="match status" value="1"/>
</dbReference>
<protein>
    <submittedName>
        <fullName evidence="1">Uncharacterized protein</fullName>
    </submittedName>
</protein>
<gene>
    <name evidence="1" type="ORF">SAMN02745220_05292</name>
</gene>
<dbReference type="Gene3D" id="1.10.10.10">
    <property type="entry name" value="Winged helix-like DNA-binding domain superfamily/Winged helix DNA-binding domain"/>
    <property type="match status" value="1"/>
</dbReference>
<dbReference type="AlphaFoldDB" id="A0A1M7YM67"/>